<dbReference type="AlphaFoldDB" id="A0A1G8HUF2"/>
<feature type="transmembrane region" description="Helical" evidence="1">
    <location>
        <begin position="19"/>
        <end position="35"/>
    </location>
</feature>
<dbReference type="Proteomes" id="UP000199340">
    <property type="component" value="Unassembled WGS sequence"/>
</dbReference>
<keyword evidence="1" id="KW-1133">Transmembrane helix</keyword>
<dbReference type="STRING" id="490829.SAMN05421850_101649"/>
<organism evidence="2 3">
    <name type="scientific">Lutimaribacter saemankumensis</name>
    <dbReference type="NCBI Taxonomy" id="490829"/>
    <lineage>
        <taxon>Bacteria</taxon>
        <taxon>Pseudomonadati</taxon>
        <taxon>Pseudomonadota</taxon>
        <taxon>Alphaproteobacteria</taxon>
        <taxon>Rhodobacterales</taxon>
        <taxon>Roseobacteraceae</taxon>
        <taxon>Lutimaribacter</taxon>
    </lineage>
</organism>
<gene>
    <name evidence="2" type="ORF">SAMN05421850_101649</name>
</gene>
<evidence type="ECO:0000313" key="2">
    <source>
        <dbReference type="EMBL" id="SDI10172.1"/>
    </source>
</evidence>
<proteinExistence type="predicted"/>
<sequence length="128" mass="13359">MNAFQPDPLLVNFILLKEFIYLPVLAVLALVRVLSARSAARWAGALALALAVLGAVAQLGPSLAGMQGGQAMRLAIQLGDLGGGAALPLLASAPMLVSATLPGTRWRWIDALHILLLGALVGMWVLTR</sequence>
<dbReference type="OrthoDB" id="7874179at2"/>
<protein>
    <submittedName>
        <fullName evidence="2">Uncharacterized protein</fullName>
    </submittedName>
</protein>
<feature type="transmembrane region" description="Helical" evidence="1">
    <location>
        <begin position="81"/>
        <end position="101"/>
    </location>
</feature>
<name>A0A1G8HUF2_9RHOB</name>
<dbReference type="EMBL" id="FNEB01000001">
    <property type="protein sequence ID" value="SDI10172.1"/>
    <property type="molecule type" value="Genomic_DNA"/>
</dbReference>
<feature type="transmembrane region" description="Helical" evidence="1">
    <location>
        <begin position="42"/>
        <end position="61"/>
    </location>
</feature>
<keyword evidence="1" id="KW-0472">Membrane</keyword>
<evidence type="ECO:0000256" key="1">
    <source>
        <dbReference type="SAM" id="Phobius"/>
    </source>
</evidence>
<keyword evidence="3" id="KW-1185">Reference proteome</keyword>
<keyword evidence="1" id="KW-0812">Transmembrane</keyword>
<accession>A0A1G8HUF2</accession>
<reference evidence="2 3" key="1">
    <citation type="submission" date="2016-10" db="EMBL/GenBank/DDBJ databases">
        <authorList>
            <person name="de Groot N.N."/>
        </authorList>
    </citation>
    <scope>NUCLEOTIDE SEQUENCE [LARGE SCALE GENOMIC DNA]</scope>
    <source>
        <strain evidence="2 3">DSM 28010</strain>
    </source>
</reference>
<feature type="transmembrane region" description="Helical" evidence="1">
    <location>
        <begin position="108"/>
        <end position="126"/>
    </location>
</feature>
<dbReference type="RefSeq" id="WP_090026374.1">
    <property type="nucleotide sequence ID" value="NZ_FNEB01000001.1"/>
</dbReference>
<evidence type="ECO:0000313" key="3">
    <source>
        <dbReference type="Proteomes" id="UP000199340"/>
    </source>
</evidence>